<sequence>MIEAITEEAASEAISVGVLDWLRQSGYDLRSEVQVLTPIKAGEAGTIALNGRLQAVLNPTSHAEENEDEEAGVGAAAAGRRRGQGRARGGGGRSAESGADGGRESSMEGSAWYAESSTLLTEERALHATSAQPSSVQGEAGRSPAEIIPRVGDSMIQLTNDYGQQVFNGDIGRVRRLWREGRTMRFTVAYQVVRGPPGSSRGRGSRPSGLASLQRERELLVEYTRSALGKDVALSYALTVHKAQGAEHTVVVMPVLEEKKHAAMLNRNLLYTGLSRAKVLFS</sequence>
<feature type="region of interest" description="Disordered" evidence="1">
    <location>
        <begin position="61"/>
        <end position="114"/>
    </location>
</feature>
<accession>A0A7S2J5K6</accession>
<evidence type="ECO:0000313" key="3">
    <source>
        <dbReference type="EMBL" id="CAD9538216.1"/>
    </source>
</evidence>
<name>A0A7S2J5K6_9EUKA</name>
<dbReference type="InterPro" id="IPR027785">
    <property type="entry name" value="UvrD-like_helicase_C"/>
</dbReference>
<dbReference type="CDD" id="cd18809">
    <property type="entry name" value="SF1_C_RecD"/>
    <property type="match status" value="1"/>
</dbReference>
<dbReference type="SUPFAM" id="SSF52540">
    <property type="entry name" value="P-loop containing nucleoside triphosphate hydrolases"/>
    <property type="match status" value="1"/>
</dbReference>
<dbReference type="InterPro" id="IPR027417">
    <property type="entry name" value="P-loop_NTPase"/>
</dbReference>
<dbReference type="Gene3D" id="3.40.50.300">
    <property type="entry name" value="P-loop containing nucleotide triphosphate hydrolases"/>
    <property type="match status" value="1"/>
</dbReference>
<gene>
    <name evidence="3" type="ORF">CBRE1094_LOCUS40519</name>
</gene>
<evidence type="ECO:0000256" key="1">
    <source>
        <dbReference type="SAM" id="MobiDB-lite"/>
    </source>
</evidence>
<dbReference type="AlphaFoldDB" id="A0A7S2J5K6"/>
<dbReference type="EMBL" id="HBGU01074378">
    <property type="protein sequence ID" value="CAD9538216.1"/>
    <property type="molecule type" value="Transcribed_RNA"/>
</dbReference>
<feature type="domain" description="UvrD-like helicase C-terminal" evidence="2">
    <location>
        <begin position="235"/>
        <end position="278"/>
    </location>
</feature>
<protein>
    <recommendedName>
        <fullName evidence="2">UvrD-like helicase C-terminal domain-containing protein</fullName>
    </recommendedName>
</protein>
<dbReference type="Gene3D" id="2.30.30.940">
    <property type="match status" value="1"/>
</dbReference>
<organism evidence="3">
    <name type="scientific">Haptolina brevifila</name>
    <dbReference type="NCBI Taxonomy" id="156173"/>
    <lineage>
        <taxon>Eukaryota</taxon>
        <taxon>Haptista</taxon>
        <taxon>Haptophyta</taxon>
        <taxon>Prymnesiophyceae</taxon>
        <taxon>Prymnesiales</taxon>
        <taxon>Prymnesiaceae</taxon>
        <taxon>Haptolina</taxon>
    </lineage>
</organism>
<reference evidence="3" key="1">
    <citation type="submission" date="2021-01" db="EMBL/GenBank/DDBJ databases">
        <authorList>
            <person name="Corre E."/>
            <person name="Pelletier E."/>
            <person name="Niang G."/>
            <person name="Scheremetjew M."/>
            <person name="Finn R."/>
            <person name="Kale V."/>
            <person name="Holt S."/>
            <person name="Cochrane G."/>
            <person name="Meng A."/>
            <person name="Brown T."/>
            <person name="Cohen L."/>
        </authorList>
    </citation>
    <scope>NUCLEOTIDE SEQUENCE</scope>
    <source>
        <strain evidence="3">UTEX LB 985</strain>
    </source>
</reference>
<proteinExistence type="predicted"/>
<dbReference type="Pfam" id="PF13538">
    <property type="entry name" value="UvrD_C_2"/>
    <property type="match status" value="1"/>
</dbReference>
<evidence type="ECO:0000259" key="2">
    <source>
        <dbReference type="Pfam" id="PF13538"/>
    </source>
</evidence>